<sequence length="433" mass="49062">MGRPLRSEQVADSEANLQMVPPTFFIDSTSPQGYHQTTTHHKGEFAMGRPLRSEQVADSEVSIVHAVQRCVRRAFLAGFDQATGKDYEYRREWIRRRMEALASVFGVDVLSYAVMSNHMHLVLRNRPDVVIAWTDQEVALRWLKVYPGRRIEEHLGEPTESDVQMLVADRERLAEVRRRLSDISWFMRSLSEPIARMANRQDECTGRFWEGRFKLQRITDEAGLLACAMYVDLNPVRAAMAESPDDSVHTSGYDRIKGDQGQEIDSAAFDLVPITTEQAGAERRNTPVDEMREKQRAKRKNPTGRRIRRDGWLAPLTLDGSTLASDAELNHDGVRASDKGFLGISLKDYVELLRWTAKLSEEGAGRNVPPSLQGLVSRLGIDLSMWRDLVWNFQRYFGNSCCAGSPSAMSQFAESSGRKWARGHRRVAECFAA</sequence>
<protein>
    <recommendedName>
        <fullName evidence="2">Transposase IS200-like domain-containing protein</fullName>
    </recommendedName>
</protein>
<organism evidence="3 4">
    <name type="scientific">Stieleria neptunia</name>
    <dbReference type="NCBI Taxonomy" id="2527979"/>
    <lineage>
        <taxon>Bacteria</taxon>
        <taxon>Pseudomonadati</taxon>
        <taxon>Planctomycetota</taxon>
        <taxon>Planctomycetia</taxon>
        <taxon>Pirellulales</taxon>
        <taxon>Pirellulaceae</taxon>
        <taxon>Stieleria</taxon>
    </lineage>
</organism>
<feature type="region of interest" description="Disordered" evidence="1">
    <location>
        <begin position="276"/>
        <end position="304"/>
    </location>
</feature>
<dbReference type="Gene3D" id="3.30.70.1290">
    <property type="entry name" value="Transposase IS200-like"/>
    <property type="match status" value="1"/>
</dbReference>
<dbReference type="KEGG" id="snep:Enr13x_25900"/>
<dbReference type="GO" id="GO:0003677">
    <property type="term" value="F:DNA binding"/>
    <property type="evidence" value="ECO:0007669"/>
    <property type="project" value="InterPro"/>
</dbReference>
<dbReference type="InterPro" id="IPR002686">
    <property type="entry name" value="Transposase_17"/>
</dbReference>
<gene>
    <name evidence="3" type="ORF">Enr13x_25900</name>
</gene>
<dbReference type="EMBL" id="CP037423">
    <property type="protein sequence ID" value="QDV42740.1"/>
    <property type="molecule type" value="Genomic_DNA"/>
</dbReference>
<dbReference type="GO" id="GO:0004803">
    <property type="term" value="F:transposase activity"/>
    <property type="evidence" value="ECO:0007669"/>
    <property type="project" value="InterPro"/>
</dbReference>
<dbReference type="SMART" id="SM01321">
    <property type="entry name" value="Y1_Tnp"/>
    <property type="match status" value="1"/>
</dbReference>
<name>A0A518HPG4_9BACT</name>
<evidence type="ECO:0000259" key="2">
    <source>
        <dbReference type="SMART" id="SM01321"/>
    </source>
</evidence>
<keyword evidence="4" id="KW-1185">Reference proteome</keyword>
<dbReference type="Proteomes" id="UP000319004">
    <property type="component" value="Chromosome"/>
</dbReference>
<proteinExistence type="predicted"/>
<dbReference type="SUPFAM" id="SSF143422">
    <property type="entry name" value="Transposase IS200-like"/>
    <property type="match status" value="1"/>
</dbReference>
<dbReference type="InterPro" id="IPR036515">
    <property type="entry name" value="Transposase_17_sf"/>
</dbReference>
<dbReference type="AlphaFoldDB" id="A0A518HPG4"/>
<accession>A0A518HPG4</accession>
<evidence type="ECO:0000313" key="3">
    <source>
        <dbReference type="EMBL" id="QDV42740.1"/>
    </source>
</evidence>
<dbReference type="PANTHER" id="PTHR34322">
    <property type="entry name" value="TRANSPOSASE, Y1_TNP DOMAIN-CONTAINING"/>
    <property type="match status" value="1"/>
</dbReference>
<feature type="compositionally biased region" description="Basic residues" evidence="1">
    <location>
        <begin position="295"/>
        <end position="304"/>
    </location>
</feature>
<evidence type="ECO:0000313" key="4">
    <source>
        <dbReference type="Proteomes" id="UP000319004"/>
    </source>
</evidence>
<dbReference type="PANTHER" id="PTHR34322:SF2">
    <property type="entry name" value="TRANSPOSASE IS200-LIKE DOMAIN-CONTAINING PROTEIN"/>
    <property type="match status" value="1"/>
</dbReference>
<evidence type="ECO:0000256" key="1">
    <source>
        <dbReference type="SAM" id="MobiDB-lite"/>
    </source>
</evidence>
<dbReference type="GO" id="GO:0006313">
    <property type="term" value="P:DNA transposition"/>
    <property type="evidence" value="ECO:0007669"/>
    <property type="project" value="InterPro"/>
</dbReference>
<feature type="domain" description="Transposase IS200-like" evidence="2">
    <location>
        <begin position="59"/>
        <end position="234"/>
    </location>
</feature>
<feature type="compositionally biased region" description="Basic and acidic residues" evidence="1">
    <location>
        <begin position="280"/>
        <end position="294"/>
    </location>
</feature>
<reference evidence="3 4" key="1">
    <citation type="submission" date="2019-03" db="EMBL/GenBank/DDBJ databases">
        <title>Deep-cultivation of Planctomycetes and their phenomic and genomic characterization uncovers novel biology.</title>
        <authorList>
            <person name="Wiegand S."/>
            <person name="Jogler M."/>
            <person name="Boedeker C."/>
            <person name="Pinto D."/>
            <person name="Vollmers J."/>
            <person name="Rivas-Marin E."/>
            <person name="Kohn T."/>
            <person name="Peeters S.H."/>
            <person name="Heuer A."/>
            <person name="Rast P."/>
            <person name="Oberbeckmann S."/>
            <person name="Bunk B."/>
            <person name="Jeske O."/>
            <person name="Meyerdierks A."/>
            <person name="Storesund J.E."/>
            <person name="Kallscheuer N."/>
            <person name="Luecker S."/>
            <person name="Lage O.M."/>
            <person name="Pohl T."/>
            <person name="Merkel B.J."/>
            <person name="Hornburger P."/>
            <person name="Mueller R.-W."/>
            <person name="Bruemmer F."/>
            <person name="Labrenz M."/>
            <person name="Spormann A.M."/>
            <person name="Op den Camp H."/>
            <person name="Overmann J."/>
            <person name="Amann R."/>
            <person name="Jetten M.S.M."/>
            <person name="Mascher T."/>
            <person name="Medema M.H."/>
            <person name="Devos D.P."/>
            <person name="Kaster A.-K."/>
            <person name="Ovreas L."/>
            <person name="Rohde M."/>
            <person name="Galperin M.Y."/>
            <person name="Jogler C."/>
        </authorList>
    </citation>
    <scope>NUCLEOTIDE SEQUENCE [LARGE SCALE GENOMIC DNA]</scope>
    <source>
        <strain evidence="3 4">Enr13</strain>
    </source>
</reference>